<accession>A0A8R7UU53</accession>
<dbReference type="Proteomes" id="UP000015106">
    <property type="component" value="Chromosome 6"/>
</dbReference>
<proteinExistence type="predicted"/>
<dbReference type="EnsemblPlants" id="TuG1812G0600001981.01.T01">
    <property type="protein sequence ID" value="TuG1812G0600001981.01.T01"/>
    <property type="gene ID" value="TuG1812G0600001981.01"/>
</dbReference>
<evidence type="ECO:0000313" key="2">
    <source>
        <dbReference type="Proteomes" id="UP000015106"/>
    </source>
</evidence>
<keyword evidence="2" id="KW-1185">Reference proteome</keyword>
<reference evidence="2" key="1">
    <citation type="journal article" date="2013" name="Nature">
        <title>Draft genome of the wheat A-genome progenitor Triticum urartu.</title>
        <authorList>
            <person name="Ling H.Q."/>
            <person name="Zhao S."/>
            <person name="Liu D."/>
            <person name="Wang J."/>
            <person name="Sun H."/>
            <person name="Zhang C."/>
            <person name="Fan H."/>
            <person name="Li D."/>
            <person name="Dong L."/>
            <person name="Tao Y."/>
            <person name="Gao C."/>
            <person name="Wu H."/>
            <person name="Li Y."/>
            <person name="Cui Y."/>
            <person name="Guo X."/>
            <person name="Zheng S."/>
            <person name="Wang B."/>
            <person name="Yu K."/>
            <person name="Liang Q."/>
            <person name="Yang W."/>
            <person name="Lou X."/>
            <person name="Chen J."/>
            <person name="Feng M."/>
            <person name="Jian J."/>
            <person name="Zhang X."/>
            <person name="Luo G."/>
            <person name="Jiang Y."/>
            <person name="Liu J."/>
            <person name="Wang Z."/>
            <person name="Sha Y."/>
            <person name="Zhang B."/>
            <person name="Wu H."/>
            <person name="Tang D."/>
            <person name="Shen Q."/>
            <person name="Xue P."/>
            <person name="Zou S."/>
            <person name="Wang X."/>
            <person name="Liu X."/>
            <person name="Wang F."/>
            <person name="Yang Y."/>
            <person name="An X."/>
            <person name="Dong Z."/>
            <person name="Zhang K."/>
            <person name="Zhang X."/>
            <person name="Luo M.C."/>
            <person name="Dvorak J."/>
            <person name="Tong Y."/>
            <person name="Wang J."/>
            <person name="Yang H."/>
            <person name="Li Z."/>
            <person name="Wang D."/>
            <person name="Zhang A."/>
            <person name="Wang J."/>
        </authorList>
    </citation>
    <scope>NUCLEOTIDE SEQUENCE</scope>
    <source>
        <strain evidence="2">cv. G1812</strain>
    </source>
</reference>
<dbReference type="Gramene" id="TuG1812G0600001981.01.T01">
    <property type="protein sequence ID" value="TuG1812G0600001981.01.T01"/>
    <property type="gene ID" value="TuG1812G0600001981.01"/>
</dbReference>
<evidence type="ECO:0000313" key="1">
    <source>
        <dbReference type="EnsemblPlants" id="TuG1812G0600001981.01.T01"/>
    </source>
</evidence>
<name>A0A8R7UU53_TRIUA</name>
<sequence>VEPPLPPGHLRRSLLAHISSRSSPLSSLCFVAKGLLRLRPVAAYFLSCLFPSRCSSRREDGMEDLYDLRATSHVDMSCRYILPLFSCVMYIPGESHGVIDEIPPADLVPTTVAAD</sequence>
<reference evidence="1" key="3">
    <citation type="submission" date="2022-06" db="UniProtKB">
        <authorList>
            <consortium name="EnsemblPlants"/>
        </authorList>
    </citation>
    <scope>IDENTIFICATION</scope>
</reference>
<dbReference type="AlphaFoldDB" id="A0A8R7UU53"/>
<protein>
    <submittedName>
        <fullName evidence="1">Uncharacterized protein</fullName>
    </submittedName>
</protein>
<organism evidence="1 2">
    <name type="scientific">Triticum urartu</name>
    <name type="common">Red wild einkorn</name>
    <name type="synonym">Crithodium urartu</name>
    <dbReference type="NCBI Taxonomy" id="4572"/>
    <lineage>
        <taxon>Eukaryota</taxon>
        <taxon>Viridiplantae</taxon>
        <taxon>Streptophyta</taxon>
        <taxon>Embryophyta</taxon>
        <taxon>Tracheophyta</taxon>
        <taxon>Spermatophyta</taxon>
        <taxon>Magnoliopsida</taxon>
        <taxon>Liliopsida</taxon>
        <taxon>Poales</taxon>
        <taxon>Poaceae</taxon>
        <taxon>BOP clade</taxon>
        <taxon>Pooideae</taxon>
        <taxon>Triticodae</taxon>
        <taxon>Triticeae</taxon>
        <taxon>Triticinae</taxon>
        <taxon>Triticum</taxon>
    </lineage>
</organism>
<reference evidence="1" key="2">
    <citation type="submission" date="2018-03" db="EMBL/GenBank/DDBJ databases">
        <title>The Triticum urartu genome reveals the dynamic nature of wheat genome evolution.</title>
        <authorList>
            <person name="Ling H."/>
            <person name="Ma B."/>
            <person name="Shi X."/>
            <person name="Liu H."/>
            <person name="Dong L."/>
            <person name="Sun H."/>
            <person name="Cao Y."/>
            <person name="Gao Q."/>
            <person name="Zheng S."/>
            <person name="Li Y."/>
            <person name="Yu Y."/>
            <person name="Du H."/>
            <person name="Qi M."/>
            <person name="Li Y."/>
            <person name="Yu H."/>
            <person name="Cui Y."/>
            <person name="Wang N."/>
            <person name="Chen C."/>
            <person name="Wu H."/>
            <person name="Zhao Y."/>
            <person name="Zhang J."/>
            <person name="Li Y."/>
            <person name="Zhou W."/>
            <person name="Zhang B."/>
            <person name="Hu W."/>
            <person name="Eijk M."/>
            <person name="Tang J."/>
            <person name="Witsenboer H."/>
            <person name="Zhao S."/>
            <person name="Li Z."/>
            <person name="Zhang A."/>
            <person name="Wang D."/>
            <person name="Liang C."/>
        </authorList>
    </citation>
    <scope>NUCLEOTIDE SEQUENCE [LARGE SCALE GENOMIC DNA]</scope>
    <source>
        <strain evidence="1">cv. G1812</strain>
    </source>
</reference>